<feature type="domain" description="AAA+ ATPase" evidence="1">
    <location>
        <begin position="89"/>
        <end position="204"/>
    </location>
</feature>
<dbReference type="AlphaFoldDB" id="A0A2M7LLP3"/>
<comment type="caution">
    <text evidence="2">The sequence shown here is derived from an EMBL/GenBank/DDBJ whole genome shotgun (WGS) entry which is preliminary data.</text>
</comment>
<dbReference type="EMBL" id="PFJH01000019">
    <property type="protein sequence ID" value="PIX68972.1"/>
    <property type="molecule type" value="Genomic_DNA"/>
</dbReference>
<evidence type="ECO:0000313" key="3">
    <source>
        <dbReference type="Proteomes" id="UP000228500"/>
    </source>
</evidence>
<dbReference type="Proteomes" id="UP000228500">
    <property type="component" value="Unassembled WGS sequence"/>
</dbReference>
<dbReference type="Pfam" id="PF13635">
    <property type="entry name" value="DUF4143"/>
    <property type="match status" value="1"/>
</dbReference>
<dbReference type="Pfam" id="PF13173">
    <property type="entry name" value="AAA_14"/>
    <property type="match status" value="1"/>
</dbReference>
<dbReference type="PANTHER" id="PTHR43566:SF1">
    <property type="entry name" value="AAA+ ATPASE DOMAIN-CONTAINING PROTEIN"/>
    <property type="match status" value="1"/>
</dbReference>
<reference evidence="3" key="1">
    <citation type="submission" date="2017-09" db="EMBL/GenBank/DDBJ databases">
        <title>Depth-based differentiation of microbial function through sediment-hosted aquifers and enrichment of novel symbionts in the deep terrestrial subsurface.</title>
        <authorList>
            <person name="Probst A.J."/>
            <person name="Ladd B."/>
            <person name="Jarett J.K."/>
            <person name="Geller-Mcgrath D.E."/>
            <person name="Sieber C.M.K."/>
            <person name="Emerson J.B."/>
            <person name="Anantharaman K."/>
            <person name="Thomas B.C."/>
            <person name="Malmstrom R."/>
            <person name="Stieglmeier M."/>
            <person name="Klingl A."/>
            <person name="Woyke T."/>
            <person name="Ryan C.M."/>
            <person name="Banfield J.F."/>
        </authorList>
    </citation>
    <scope>NUCLEOTIDE SEQUENCE [LARGE SCALE GENOMIC DNA]</scope>
</reference>
<dbReference type="SUPFAM" id="SSF52540">
    <property type="entry name" value="P-loop containing nucleoside triphosphate hydrolases"/>
    <property type="match status" value="1"/>
</dbReference>
<organism evidence="2 3">
    <name type="scientific">Candidatus Roizmanbacteria bacterium CG_4_10_14_3_um_filter_39_13</name>
    <dbReference type="NCBI Taxonomy" id="1974831"/>
    <lineage>
        <taxon>Bacteria</taxon>
        <taxon>Candidatus Roizmaniibacteriota</taxon>
    </lineage>
</organism>
<protein>
    <recommendedName>
        <fullName evidence="1">AAA+ ATPase domain-containing protein</fullName>
    </recommendedName>
</protein>
<name>A0A2M7LLP3_9BACT</name>
<sequence>MFLIKFFNSSICLCCDSTFSKYPPRLPRSVQALRAGPSTMSFLVSSEQVIHFSFNLHIDTVQFSSKIYSMKVKRTIDTKIKEFLTKKTTDNILFIWGPRRSGKTTLLQKFAKEMKAPIFNFDFISDRQRFVPTEDSLRKLAQENEIIFIDEIQNYPAATVPIKILNDVYKIKVVATGSSELRQKAGEDFDTMAGRFQEIYCLPLSTKEIYNHEHVNIHDKGLFERNLVKNLSMFGAYPEVYLSKSSESYKIKRLEKIIETYVLKDIIDIYNLKNIKLAKDILTKVALQLGSEVSVREIANSLQANMGTVTSYIEIFIKNYILIPLPSFKTNARKAVSENRKLYFYDLGIRNALIKDFREIELRPDAGGLWENLVVIEFEKMKKINGLLQTHYFYREYGGKEVDFIIEDYKKNYTCVEIKKSKGKIRTIFPLPHKSKVITKDNFVEEFV</sequence>
<gene>
    <name evidence="2" type="ORF">COZ40_00445</name>
</gene>
<dbReference type="Gene3D" id="3.40.50.300">
    <property type="entry name" value="P-loop containing nucleotide triphosphate hydrolases"/>
    <property type="match status" value="1"/>
</dbReference>
<dbReference type="InterPro" id="IPR003593">
    <property type="entry name" value="AAA+_ATPase"/>
</dbReference>
<evidence type="ECO:0000313" key="2">
    <source>
        <dbReference type="EMBL" id="PIX68972.1"/>
    </source>
</evidence>
<proteinExistence type="predicted"/>
<dbReference type="SMART" id="SM00382">
    <property type="entry name" value="AAA"/>
    <property type="match status" value="1"/>
</dbReference>
<dbReference type="PANTHER" id="PTHR43566">
    <property type="entry name" value="CONSERVED PROTEIN"/>
    <property type="match status" value="1"/>
</dbReference>
<dbReference type="InterPro" id="IPR027417">
    <property type="entry name" value="P-loop_NTPase"/>
</dbReference>
<accession>A0A2M7LLP3</accession>
<evidence type="ECO:0000259" key="1">
    <source>
        <dbReference type="SMART" id="SM00382"/>
    </source>
</evidence>
<dbReference type="InterPro" id="IPR041682">
    <property type="entry name" value="AAA_14"/>
</dbReference>
<dbReference type="InterPro" id="IPR025420">
    <property type="entry name" value="DUF4143"/>
</dbReference>